<dbReference type="OMA" id="TWFWFFL"/>
<dbReference type="WBParaSite" id="NBR_0001585201-mRNA-1">
    <property type="protein sequence ID" value="NBR_0001585201-mRNA-1"/>
    <property type="gene ID" value="NBR_0001585201"/>
</dbReference>
<accession>A0A0N4YGC2</accession>
<evidence type="ECO:0000313" key="11">
    <source>
        <dbReference type="WBParaSite" id="NBR_0001585201-mRNA-1"/>
    </source>
</evidence>
<evidence type="ECO:0000256" key="7">
    <source>
        <dbReference type="SAM" id="Phobius"/>
    </source>
</evidence>
<keyword evidence="6" id="KW-0325">Glycoprotein</keyword>
<keyword evidence="3 8" id="KW-0732">Signal</keyword>
<dbReference type="STRING" id="27835.A0A0N4YGC2"/>
<dbReference type="Pfam" id="PF10222">
    <property type="entry name" value="DUF2152"/>
    <property type="match status" value="2"/>
</dbReference>
<feature type="signal peptide" evidence="8">
    <location>
        <begin position="1"/>
        <end position="16"/>
    </location>
</feature>
<evidence type="ECO:0000313" key="10">
    <source>
        <dbReference type="Proteomes" id="UP000271162"/>
    </source>
</evidence>
<dbReference type="EMBL" id="UYSL01021919">
    <property type="protein sequence ID" value="VDL79449.1"/>
    <property type="molecule type" value="Genomic_DNA"/>
</dbReference>
<keyword evidence="5 7" id="KW-0472">Membrane</keyword>
<feature type="chain" id="PRO_5043125601" evidence="8">
    <location>
        <begin position="17"/>
        <end position="487"/>
    </location>
</feature>
<dbReference type="PANTHER" id="PTHR31386:SF2">
    <property type="entry name" value="SIMILAR TO RIKEN CDNA 2510039O18"/>
    <property type="match status" value="1"/>
</dbReference>
<proteinExistence type="predicted"/>
<keyword evidence="2 7" id="KW-0812">Transmembrane</keyword>
<evidence type="ECO:0000256" key="6">
    <source>
        <dbReference type="ARBA" id="ARBA00023180"/>
    </source>
</evidence>
<dbReference type="GO" id="GO:0016020">
    <property type="term" value="C:membrane"/>
    <property type="evidence" value="ECO:0007669"/>
    <property type="project" value="UniProtKB-SubCell"/>
</dbReference>
<reference evidence="11" key="1">
    <citation type="submission" date="2017-02" db="UniProtKB">
        <authorList>
            <consortium name="WormBaseParasite"/>
        </authorList>
    </citation>
    <scope>IDENTIFICATION</scope>
</reference>
<evidence type="ECO:0000256" key="3">
    <source>
        <dbReference type="ARBA" id="ARBA00022729"/>
    </source>
</evidence>
<reference evidence="9 10" key="2">
    <citation type="submission" date="2018-11" db="EMBL/GenBank/DDBJ databases">
        <authorList>
            <consortium name="Pathogen Informatics"/>
        </authorList>
    </citation>
    <scope>NUCLEOTIDE SEQUENCE [LARGE SCALE GENOMIC DNA]</scope>
</reference>
<sequence length="487" mass="54472">MNISIWWCKLVRLLHAIDYDEVVSKDGEGESPAGRCVRDRLKNWEQGFLDQSIGVDSSSVSFIGNGHIGVDVNGVLRMVTVSASYERATPIGRGRKFCLRKLRSSIHLEETVRFMCIVEQRELSSNMAIDTKPVLIDLSKKVVSEFTLLNKMTPLTIDTEHERAWWKVLNGDKINATRYILMSNVKAPLLELSFPEDKRKALELSSRRNERCYSEHSTLLYPSKLWHASDWIHVEDLLKLAEIWLLTLEKRGCASILKSGATGLAQAFTLSLSAASYHDSHLEVALSVSDLHRELAFGGLPIGIGVGDASARVRIDDDNTPYFEVSATGPLYACGGGCLGEPVTLSRTPVKIPVKITKPETSILYIATSRKHLEQLRSTIHVSEVISAPNKYTLHSNKPKTLGAVEVSTIHVSEVISAPAHEEELLALHRHGSAMGGLPTWFWFFLVLLLIAFHAFLAKLLWSEWRKGDMTPYNPYLRSRYASSRSH</sequence>
<evidence type="ECO:0000313" key="9">
    <source>
        <dbReference type="EMBL" id="VDL79449.1"/>
    </source>
</evidence>
<keyword evidence="4 7" id="KW-1133">Transmembrane helix</keyword>
<evidence type="ECO:0000256" key="5">
    <source>
        <dbReference type="ARBA" id="ARBA00023136"/>
    </source>
</evidence>
<evidence type="ECO:0000256" key="2">
    <source>
        <dbReference type="ARBA" id="ARBA00022692"/>
    </source>
</evidence>
<evidence type="ECO:0000256" key="8">
    <source>
        <dbReference type="SAM" id="SignalP"/>
    </source>
</evidence>
<keyword evidence="10" id="KW-1185">Reference proteome</keyword>
<evidence type="ECO:0000256" key="1">
    <source>
        <dbReference type="ARBA" id="ARBA00004479"/>
    </source>
</evidence>
<evidence type="ECO:0000256" key="4">
    <source>
        <dbReference type="ARBA" id="ARBA00022989"/>
    </source>
</evidence>
<dbReference type="AlphaFoldDB" id="A0A0N4YGC2"/>
<gene>
    <name evidence="9" type="ORF">NBR_LOCUS15855</name>
</gene>
<protein>
    <submittedName>
        <fullName evidence="11">Protein PBN1</fullName>
    </submittedName>
</protein>
<dbReference type="PANTHER" id="PTHR31386">
    <property type="entry name" value="UNCHARACTERIZED PROTEIN KIAA2013"/>
    <property type="match status" value="1"/>
</dbReference>
<dbReference type="InterPro" id="IPR018795">
    <property type="entry name" value="K2013-like"/>
</dbReference>
<name>A0A0N4YGC2_NIPBR</name>
<dbReference type="Proteomes" id="UP000271162">
    <property type="component" value="Unassembled WGS sequence"/>
</dbReference>
<comment type="subcellular location">
    <subcellularLocation>
        <location evidence="1">Membrane</location>
        <topology evidence="1">Single-pass type I membrane protein</topology>
    </subcellularLocation>
</comment>
<organism evidence="11">
    <name type="scientific">Nippostrongylus brasiliensis</name>
    <name type="common">Rat hookworm</name>
    <dbReference type="NCBI Taxonomy" id="27835"/>
    <lineage>
        <taxon>Eukaryota</taxon>
        <taxon>Metazoa</taxon>
        <taxon>Ecdysozoa</taxon>
        <taxon>Nematoda</taxon>
        <taxon>Chromadorea</taxon>
        <taxon>Rhabditida</taxon>
        <taxon>Rhabditina</taxon>
        <taxon>Rhabditomorpha</taxon>
        <taxon>Strongyloidea</taxon>
        <taxon>Heligmosomidae</taxon>
        <taxon>Nippostrongylus</taxon>
    </lineage>
</organism>
<feature type="transmembrane region" description="Helical" evidence="7">
    <location>
        <begin position="441"/>
        <end position="462"/>
    </location>
</feature>